<reference evidence="1 2" key="1">
    <citation type="journal article" date="2016" name="Microbiol. Immunol.">
        <title>Complete genome sequence of Streptococcus troglodytae TKU31 isolated from the oral cavity of a chimpanzee (Pan troglodytes).</title>
        <authorList>
            <person name="Okamoto M."/>
            <person name="Naito M."/>
            <person name="Miyanohara M."/>
            <person name="Imai S."/>
            <person name="Nomura Y."/>
            <person name="Saito W."/>
            <person name="Momoi Y."/>
            <person name="Takada K."/>
            <person name="Miyabe-Nishiwaki T."/>
            <person name="Tomonaga M."/>
            <person name="Hanada N."/>
        </authorList>
    </citation>
    <scope>NUCLEOTIDE SEQUENCE [LARGE SCALE GENOMIC DNA]</scope>
    <source>
        <strain evidence="2">TKU 31</strain>
    </source>
</reference>
<dbReference type="AlphaFoldDB" id="A0A1L7LGJ6"/>
<accession>A0A1L7LGJ6</accession>
<protein>
    <submittedName>
        <fullName evidence="1">Uncharacterized protein</fullName>
    </submittedName>
</protein>
<dbReference type="RefSeq" id="WP_223213959.1">
    <property type="nucleotide sequence ID" value="NZ_AP014612.1"/>
</dbReference>
<dbReference type="KEGG" id="strg:SRT_00540"/>
<evidence type="ECO:0000313" key="2">
    <source>
        <dbReference type="Proteomes" id="UP000217758"/>
    </source>
</evidence>
<organism evidence="1 2">
    <name type="scientific">Streptococcus troglodytae</name>
    <dbReference type="NCBI Taxonomy" id="1111760"/>
    <lineage>
        <taxon>Bacteria</taxon>
        <taxon>Bacillati</taxon>
        <taxon>Bacillota</taxon>
        <taxon>Bacilli</taxon>
        <taxon>Lactobacillales</taxon>
        <taxon>Streptococcaceae</taxon>
        <taxon>Streptococcus</taxon>
    </lineage>
</organism>
<dbReference type="EMBL" id="AP014612">
    <property type="protein sequence ID" value="BAQ23315.1"/>
    <property type="molecule type" value="Genomic_DNA"/>
</dbReference>
<name>A0A1L7LGJ6_9STRE</name>
<gene>
    <name evidence="1" type="ORF">SRT_00540</name>
</gene>
<keyword evidence="2" id="KW-1185">Reference proteome</keyword>
<proteinExistence type="predicted"/>
<evidence type="ECO:0000313" key="1">
    <source>
        <dbReference type="EMBL" id="BAQ23315.1"/>
    </source>
</evidence>
<sequence>MPVAAYRTLIEIVVNDILDNKKINKSESLLKNYRKVIDKGKNIIDNSTLDDADKKVLNTLLLSINSKDESKSFLAFLNLSTHGGPRVITKIEAKTKTQEIKLLLGLLYITESCKSV</sequence>
<dbReference type="Proteomes" id="UP000217758">
    <property type="component" value="Chromosome"/>
</dbReference>